<dbReference type="RefSeq" id="XP_007317244.1">
    <property type="nucleotide sequence ID" value="XM_007317182.1"/>
</dbReference>
<dbReference type="InterPro" id="IPR037151">
    <property type="entry name" value="AlkB-like_sf"/>
</dbReference>
<dbReference type="OrthoDB" id="28127at2759"/>
<proteinExistence type="predicted"/>
<accession>F8NTZ5</accession>
<dbReference type="Pfam" id="PF13532">
    <property type="entry name" value="2OG-FeII_Oxy_2"/>
    <property type="match status" value="1"/>
</dbReference>
<dbReference type="PANTHER" id="PTHR21052">
    <property type="entry name" value="SPERMATOGENESIS ASSOCIATED 11-RELATED"/>
    <property type="match status" value="1"/>
</dbReference>
<protein>
    <recommendedName>
        <fullName evidence="1">Alpha-ketoglutarate-dependent dioxygenase AlkB-like domain-containing protein</fullName>
    </recommendedName>
</protein>
<gene>
    <name evidence="2" type="ORF">SERLADRAFT_464825</name>
</gene>
<dbReference type="GO" id="GO:0006974">
    <property type="term" value="P:DNA damage response"/>
    <property type="evidence" value="ECO:0007669"/>
    <property type="project" value="InterPro"/>
</dbReference>
<sequence>MLNTMIPRHYMPMVPTAFFLQVKGMGRPRGFEMLPDFFNLAEQRILLAAALQKLNSSESRHVRKRQKAFEKQRKPLGEASSIQDMFLPDDHYTFEQGHYDNVIHGYREMHVSSWPVEENLGLSLIFDRLQEIYPSQDTQTHLLHLSSTGKILPHVDNVEASGSWILGISLGAERIMHMESTEDPQDTFDTLLPSGSVYIQRDAVRFGYKHSILFKGEFRGLNVGGGQRLSMMVRDRKPPIAL</sequence>
<organism>
    <name type="scientific">Serpula lacrymans var. lacrymans (strain S7.9)</name>
    <name type="common">Dry rot fungus</name>
    <dbReference type="NCBI Taxonomy" id="578457"/>
    <lineage>
        <taxon>Eukaryota</taxon>
        <taxon>Fungi</taxon>
        <taxon>Dikarya</taxon>
        <taxon>Basidiomycota</taxon>
        <taxon>Agaricomycotina</taxon>
        <taxon>Agaricomycetes</taxon>
        <taxon>Agaricomycetidae</taxon>
        <taxon>Boletales</taxon>
        <taxon>Coniophorineae</taxon>
        <taxon>Serpulaceae</taxon>
        <taxon>Serpula</taxon>
    </lineage>
</organism>
<reference evidence="2" key="1">
    <citation type="submission" date="2011-04" db="EMBL/GenBank/DDBJ databases">
        <title>Evolution of plant cell wall degrading machinery underlies the functional diversity of forest fungi.</title>
        <authorList>
            <consortium name="US DOE Joint Genome Institute (JGI-PGF)"/>
            <person name="Eastwood D.C."/>
            <person name="Floudas D."/>
            <person name="Binder M."/>
            <person name="Majcherczyk A."/>
            <person name="Schneider P."/>
            <person name="Aerts A."/>
            <person name="Asiegbu F.O."/>
            <person name="Baker S.E."/>
            <person name="Barry K."/>
            <person name="Bendiksby M."/>
            <person name="Blumentritt M."/>
            <person name="Coutinho P.M."/>
            <person name="Cullen D."/>
            <person name="Cullen D."/>
            <person name="Gathman A."/>
            <person name="Goodell B."/>
            <person name="Henrissat B."/>
            <person name="Ihrmark K."/>
            <person name="Kauserud H."/>
            <person name="Kohler A."/>
            <person name="LaButti K."/>
            <person name="Lapidus A."/>
            <person name="Lavin J.L."/>
            <person name="Lee Y.-H."/>
            <person name="Lindquist E."/>
            <person name="Lilly W."/>
            <person name="Lucas S."/>
            <person name="Morin E."/>
            <person name="Murat C."/>
            <person name="Oguiza J.A."/>
            <person name="Park J."/>
            <person name="Pisabarro A.G."/>
            <person name="Riley R."/>
            <person name="Rosling A."/>
            <person name="Salamov A."/>
            <person name="Schmidt O."/>
            <person name="Schmutz J."/>
            <person name="Skrede I."/>
            <person name="Stenlid J."/>
            <person name="Wiebenga A."/>
            <person name="Xie X."/>
            <person name="Kues U."/>
            <person name="Hibbett D.S."/>
            <person name="Hoffmeister D."/>
            <person name="Hogberg N."/>
            <person name="Martin F."/>
            <person name="Grigoriev I.V."/>
            <person name="Watkinson S.C."/>
        </authorList>
    </citation>
    <scope>NUCLEOTIDE SEQUENCE</scope>
    <source>
        <strain evidence="2">S7.9</strain>
    </source>
</reference>
<dbReference type="EMBL" id="GL945433">
    <property type="protein sequence ID" value="EGO25122.1"/>
    <property type="molecule type" value="Genomic_DNA"/>
</dbReference>
<dbReference type="GeneID" id="18818803"/>
<dbReference type="AlphaFoldDB" id="F8NTZ5"/>
<dbReference type="GO" id="GO:0005759">
    <property type="term" value="C:mitochondrial matrix"/>
    <property type="evidence" value="ECO:0007669"/>
    <property type="project" value="TreeGrafter"/>
</dbReference>
<dbReference type="PANTHER" id="PTHR21052:SF0">
    <property type="entry name" value="ALPHA-KETOGLUTARATE-DEPENDENT DIOXYGENASE ALKB HOMOLOG 7, MITOCHONDRIAL"/>
    <property type="match status" value="1"/>
</dbReference>
<dbReference type="Proteomes" id="UP000008064">
    <property type="component" value="Unassembled WGS sequence"/>
</dbReference>
<dbReference type="KEGG" id="sla:SERLADRAFT_464825"/>
<dbReference type="InterPro" id="IPR027450">
    <property type="entry name" value="AlkB-like"/>
</dbReference>
<dbReference type="Gene3D" id="2.60.120.590">
    <property type="entry name" value="Alpha-ketoglutarate-dependent dioxygenase AlkB-like"/>
    <property type="match status" value="1"/>
</dbReference>
<dbReference type="GO" id="GO:0016706">
    <property type="term" value="F:2-oxoglutarate-dependent dioxygenase activity"/>
    <property type="evidence" value="ECO:0007669"/>
    <property type="project" value="TreeGrafter"/>
</dbReference>
<evidence type="ECO:0000259" key="1">
    <source>
        <dbReference type="Pfam" id="PF13532"/>
    </source>
</evidence>
<dbReference type="InterPro" id="IPR032870">
    <property type="entry name" value="ALKBH7-like"/>
</dbReference>
<name>F8NTZ5_SERL9</name>
<dbReference type="SUPFAM" id="SSF51197">
    <property type="entry name" value="Clavaminate synthase-like"/>
    <property type="match status" value="1"/>
</dbReference>
<feature type="domain" description="Alpha-ketoglutarate-dependent dioxygenase AlkB-like" evidence="1">
    <location>
        <begin position="31"/>
        <end position="213"/>
    </location>
</feature>
<evidence type="ECO:0000313" key="2">
    <source>
        <dbReference type="EMBL" id="EGO25122.1"/>
    </source>
</evidence>
<dbReference type="HOGENOM" id="CLU_080229_0_0_1"/>
<dbReference type="GO" id="GO:0006631">
    <property type="term" value="P:fatty acid metabolic process"/>
    <property type="evidence" value="ECO:0007669"/>
    <property type="project" value="TreeGrafter"/>
</dbReference>